<sequence>MNGREVNSAMHDLLFAVASANHIMSVEESETAEKGEKLVFSEGAEIAAFFPTKPVDFGAKAVYFAAKSV</sequence>
<proteinExistence type="predicted"/>
<evidence type="ECO:0000313" key="1">
    <source>
        <dbReference type="EMBL" id="KKM92668.1"/>
    </source>
</evidence>
<name>A0A0F9LGR7_9ZZZZ</name>
<accession>A0A0F9LGR7</accession>
<organism evidence="1">
    <name type="scientific">marine sediment metagenome</name>
    <dbReference type="NCBI Taxonomy" id="412755"/>
    <lineage>
        <taxon>unclassified sequences</taxon>
        <taxon>metagenomes</taxon>
        <taxon>ecological metagenomes</taxon>
    </lineage>
</organism>
<gene>
    <name evidence="1" type="ORF">LCGC14_1216130</name>
</gene>
<reference evidence="1" key="1">
    <citation type="journal article" date="2015" name="Nature">
        <title>Complex archaea that bridge the gap between prokaryotes and eukaryotes.</title>
        <authorList>
            <person name="Spang A."/>
            <person name="Saw J.H."/>
            <person name="Jorgensen S.L."/>
            <person name="Zaremba-Niedzwiedzka K."/>
            <person name="Martijn J."/>
            <person name="Lind A.E."/>
            <person name="van Eijk R."/>
            <person name="Schleper C."/>
            <person name="Guy L."/>
            <person name="Ettema T.J."/>
        </authorList>
    </citation>
    <scope>NUCLEOTIDE SEQUENCE</scope>
</reference>
<dbReference type="AlphaFoldDB" id="A0A0F9LGR7"/>
<comment type="caution">
    <text evidence="1">The sequence shown here is derived from an EMBL/GenBank/DDBJ whole genome shotgun (WGS) entry which is preliminary data.</text>
</comment>
<protein>
    <submittedName>
        <fullName evidence="1">Uncharacterized protein</fullName>
    </submittedName>
</protein>
<dbReference type="EMBL" id="LAZR01006361">
    <property type="protein sequence ID" value="KKM92668.1"/>
    <property type="molecule type" value="Genomic_DNA"/>
</dbReference>